<protein>
    <recommendedName>
        <fullName evidence="3">Phage protein</fullName>
    </recommendedName>
</protein>
<accession>A0ABT9Z2U7</accession>
<keyword evidence="2" id="KW-1185">Reference proteome</keyword>
<sequence>MPKICEVCGRTEEHQEEEAYDIYGVCDNCMKDRYVDVEEQEE</sequence>
<evidence type="ECO:0000313" key="2">
    <source>
        <dbReference type="Proteomes" id="UP001232245"/>
    </source>
</evidence>
<proteinExistence type="predicted"/>
<gene>
    <name evidence="1" type="ORF">J2S02_002929</name>
</gene>
<dbReference type="Proteomes" id="UP001232245">
    <property type="component" value="Unassembled WGS sequence"/>
</dbReference>
<dbReference type="RefSeq" id="WP_267905726.1">
    <property type="nucleotide sequence ID" value="NZ_CADEPK010000353.1"/>
</dbReference>
<organism evidence="1 2">
    <name type="scientific">Metabacillus niabensis</name>
    <dbReference type="NCBI Taxonomy" id="324854"/>
    <lineage>
        <taxon>Bacteria</taxon>
        <taxon>Bacillati</taxon>
        <taxon>Bacillota</taxon>
        <taxon>Bacilli</taxon>
        <taxon>Bacillales</taxon>
        <taxon>Bacillaceae</taxon>
        <taxon>Metabacillus</taxon>
    </lineage>
</organism>
<evidence type="ECO:0008006" key="3">
    <source>
        <dbReference type="Google" id="ProtNLM"/>
    </source>
</evidence>
<dbReference type="EMBL" id="JAUSTZ010000005">
    <property type="protein sequence ID" value="MDQ0226584.1"/>
    <property type="molecule type" value="Genomic_DNA"/>
</dbReference>
<name>A0ABT9Z2U7_9BACI</name>
<comment type="caution">
    <text evidence="1">The sequence shown here is derived from an EMBL/GenBank/DDBJ whole genome shotgun (WGS) entry which is preliminary data.</text>
</comment>
<evidence type="ECO:0000313" key="1">
    <source>
        <dbReference type="EMBL" id="MDQ0226584.1"/>
    </source>
</evidence>
<reference evidence="1 2" key="1">
    <citation type="submission" date="2023-07" db="EMBL/GenBank/DDBJ databases">
        <title>Genomic Encyclopedia of Type Strains, Phase IV (KMG-IV): sequencing the most valuable type-strain genomes for metagenomic binning, comparative biology and taxonomic classification.</title>
        <authorList>
            <person name="Goeker M."/>
        </authorList>
    </citation>
    <scope>NUCLEOTIDE SEQUENCE [LARGE SCALE GENOMIC DNA]</scope>
    <source>
        <strain evidence="1 2">DSM 17723</strain>
    </source>
</reference>